<dbReference type="EMBL" id="JAYJJU010000012">
    <property type="protein sequence ID" value="MEB3032649.1"/>
    <property type="molecule type" value="Genomic_DNA"/>
</dbReference>
<dbReference type="PANTHER" id="PTHR12131">
    <property type="entry name" value="ATP-DEPENDENT RNA AND DNA HELICASE"/>
    <property type="match status" value="1"/>
</dbReference>
<dbReference type="Pfam" id="PF00270">
    <property type="entry name" value="DEAD"/>
    <property type="match status" value="1"/>
</dbReference>
<dbReference type="InterPro" id="IPR021904">
    <property type="entry name" value="DUF3516"/>
</dbReference>
<evidence type="ECO:0000313" key="7">
    <source>
        <dbReference type="EMBL" id="MEB3032649.1"/>
    </source>
</evidence>
<protein>
    <submittedName>
        <fullName evidence="7">DUF3516 domain-containing protein</fullName>
    </submittedName>
</protein>
<evidence type="ECO:0000256" key="1">
    <source>
        <dbReference type="ARBA" id="ARBA00022741"/>
    </source>
</evidence>
<reference evidence="7 8" key="1">
    <citation type="submission" date="2023-12" db="EMBL/GenBank/DDBJ databases">
        <title>Description of new species of Mycobacterium terrae complex isolated from sewage at the Sao Paulo Zoological Park Foundation in Brazil.</title>
        <authorList>
            <person name="Romagnoli C.L."/>
            <person name="Conceicao E.C."/>
            <person name="Machado E."/>
            <person name="Barreto L.B.P.F."/>
            <person name="Sharma A."/>
            <person name="Silva N.M."/>
            <person name="Marques L.E."/>
            <person name="Juliana M.A."/>
            <person name="Lourenco M.C.S."/>
            <person name="Digiampietri L.A."/>
            <person name="Suffys P.N."/>
            <person name="Viana-Niero C."/>
        </authorList>
    </citation>
    <scope>NUCLEOTIDE SEQUENCE [LARGE SCALE GENOMIC DNA]</scope>
    <source>
        <strain evidence="7 8">MYC340</strain>
    </source>
</reference>
<dbReference type="SMART" id="SM00490">
    <property type="entry name" value="HELICc"/>
    <property type="match status" value="1"/>
</dbReference>
<keyword evidence="4" id="KW-0067">ATP-binding</keyword>
<evidence type="ECO:0000259" key="5">
    <source>
        <dbReference type="PROSITE" id="PS51192"/>
    </source>
</evidence>
<evidence type="ECO:0000313" key="8">
    <source>
        <dbReference type="Proteomes" id="UP001298593"/>
    </source>
</evidence>
<evidence type="ECO:0000256" key="3">
    <source>
        <dbReference type="ARBA" id="ARBA00022806"/>
    </source>
</evidence>
<dbReference type="PROSITE" id="PS51192">
    <property type="entry name" value="HELICASE_ATP_BIND_1"/>
    <property type="match status" value="1"/>
</dbReference>
<sequence>MSLPPPRPVTATAPTLLDDPSDLSALHAKGADSDELFASFAAWAQQGGTVLYPAQEEALIELISGANVVLATPTGSGKSLVATGALYAALAAGRRSYYTAPIKALVSEKFFALCEVFGAANVGMLTGDAAVNAAAPIITCTAEVLANIALREGDQADIGLVVMDEFHFYGDPDRGWAWQVPLLELPNARFLLMSATLGDVTFLREDLTRRTGRPTALVAGTERPVPLYHYYATTPMHETIGDLLDTRQAPIYVVHFTQASALERAQALMSVNLSSKTEKAAIAENIGRFRFSSAFGSTLSRLVRHGIGVHHAGMLPKYRRLVEQLAQAGLLKVICGTDTLGVGINVPIRTVIFSALSKYDGTRTRLLNAREFHQIAGRAGRAGYDTAGTVVVQAPDHEVANLKQFAKVADDPKKRRKLVRRKIPEGMVPWSESTMTRLIEAVPEPLTSNMRVSTAMMLDVVARTGGDDAGDPCLAMQRLLTDNHEPRKRQLQHIREAVGIARSLLQVGVLERVAEPGGGRSKYRLTVDLPHDFALNQPLSTFALTAVELLDPAAETFARDVVSVIEATLDDPRQILAAQLNKARGEAVAQMKADGVEYDERIELLDEVSYPRPLAELLGHAFAVYLHTNPWAADARLSPKSVVREMWERAFTFREFVSVYGLTRSEGAVLRYLSDAFKALRSGVPATAHTEELTDIVAWLGELVRQVDSSLLDEWEQLTSDDQPAQAVVSVPARPLTGNERAFTAMIRNALFRRVELLARRRWSDLGDLDADAGWTAERWADAGNAYFAEHADVGTGADARGPALLIFDRRPDVWRVRQILDDPAGDRDWGFEVEVDLDASDEQGAAVLRLVNAGRMD</sequence>
<dbReference type="InterPro" id="IPR001650">
    <property type="entry name" value="Helicase_C-like"/>
</dbReference>
<keyword evidence="8" id="KW-1185">Reference proteome</keyword>
<dbReference type="SUPFAM" id="SSF52540">
    <property type="entry name" value="P-loop containing nucleoside triphosphate hydrolases"/>
    <property type="match status" value="1"/>
</dbReference>
<dbReference type="Pfam" id="PF00271">
    <property type="entry name" value="Helicase_C"/>
    <property type="match status" value="1"/>
</dbReference>
<feature type="domain" description="Helicase ATP-binding" evidence="5">
    <location>
        <begin position="59"/>
        <end position="215"/>
    </location>
</feature>
<organism evidence="7 8">
    <name type="scientific">[Mycobacterium] nativiensis</name>
    <dbReference type="NCBI Taxonomy" id="2855503"/>
    <lineage>
        <taxon>Bacteria</taxon>
        <taxon>Bacillati</taxon>
        <taxon>Actinomycetota</taxon>
        <taxon>Actinomycetes</taxon>
        <taxon>Mycobacteriales</taxon>
        <taxon>Mycobacteriaceae</taxon>
        <taxon>Mycolicibacter</taxon>
    </lineage>
</organism>
<keyword evidence="3" id="KW-0347">Helicase</keyword>
<proteinExistence type="predicted"/>
<feature type="domain" description="Helicase C-terminal" evidence="6">
    <location>
        <begin position="239"/>
        <end position="435"/>
    </location>
</feature>
<dbReference type="Gene3D" id="3.40.50.300">
    <property type="entry name" value="P-loop containing nucleotide triphosphate hydrolases"/>
    <property type="match status" value="2"/>
</dbReference>
<evidence type="ECO:0000256" key="4">
    <source>
        <dbReference type="ARBA" id="ARBA00022840"/>
    </source>
</evidence>
<dbReference type="RefSeq" id="WP_224971788.1">
    <property type="nucleotide sequence ID" value="NZ_JAYJJU010000012.1"/>
</dbReference>
<dbReference type="Pfam" id="PF12029">
    <property type="entry name" value="DUF3516"/>
    <property type="match status" value="1"/>
</dbReference>
<keyword evidence="1" id="KW-0547">Nucleotide-binding</keyword>
<dbReference type="PROSITE" id="PS51194">
    <property type="entry name" value="HELICASE_CTER"/>
    <property type="match status" value="1"/>
</dbReference>
<evidence type="ECO:0000256" key="2">
    <source>
        <dbReference type="ARBA" id="ARBA00022801"/>
    </source>
</evidence>
<accession>A0ABU5XXD0</accession>
<dbReference type="PANTHER" id="PTHR12131:SF1">
    <property type="entry name" value="ATP-DEPENDENT RNA HELICASE SUPV3L1, MITOCHONDRIAL-RELATED"/>
    <property type="match status" value="1"/>
</dbReference>
<name>A0ABU5XXD0_9MYCO</name>
<dbReference type="InterPro" id="IPR050699">
    <property type="entry name" value="RNA-DNA_Helicase"/>
</dbReference>
<dbReference type="Proteomes" id="UP001298593">
    <property type="component" value="Unassembled WGS sequence"/>
</dbReference>
<comment type="caution">
    <text evidence="7">The sequence shown here is derived from an EMBL/GenBank/DDBJ whole genome shotgun (WGS) entry which is preliminary data.</text>
</comment>
<dbReference type="InterPro" id="IPR011545">
    <property type="entry name" value="DEAD/DEAH_box_helicase_dom"/>
</dbReference>
<dbReference type="InterPro" id="IPR027417">
    <property type="entry name" value="P-loop_NTPase"/>
</dbReference>
<gene>
    <name evidence="7" type="ORF">KV113_13905</name>
</gene>
<keyword evidence="2" id="KW-0378">Hydrolase</keyword>
<dbReference type="InterPro" id="IPR014001">
    <property type="entry name" value="Helicase_ATP-bd"/>
</dbReference>
<dbReference type="SMART" id="SM00487">
    <property type="entry name" value="DEXDc"/>
    <property type="match status" value="1"/>
</dbReference>
<evidence type="ECO:0000259" key="6">
    <source>
        <dbReference type="PROSITE" id="PS51194"/>
    </source>
</evidence>